<protein>
    <submittedName>
        <fullName evidence="2">Uncharacterized protein</fullName>
    </submittedName>
</protein>
<evidence type="ECO:0000313" key="3">
    <source>
        <dbReference type="Proteomes" id="UP000095210"/>
    </source>
</evidence>
<evidence type="ECO:0000256" key="1">
    <source>
        <dbReference type="SAM" id="MobiDB-lite"/>
    </source>
</evidence>
<dbReference type="Proteomes" id="UP000095210">
    <property type="component" value="Chromosome"/>
</dbReference>
<dbReference type="EMBL" id="CP014859">
    <property type="protein sequence ID" value="AOS64522.1"/>
    <property type="molecule type" value="Genomic_DNA"/>
</dbReference>
<proteinExistence type="predicted"/>
<reference evidence="3" key="1">
    <citation type="submission" date="2016-03" db="EMBL/GenBank/DDBJ databases">
        <title>Complete genome sequence of the type strain Actinoalloteichus hymeniacidonis DSM 45092.</title>
        <authorList>
            <person name="Schaffert L."/>
            <person name="Albersmeier A."/>
            <person name="Winkler A."/>
            <person name="Kalinowski J."/>
            <person name="Zotchev S."/>
            <person name="Ruckert C."/>
        </authorList>
    </citation>
    <scope>NUCLEOTIDE SEQUENCE [LARGE SCALE GENOMIC DNA]</scope>
    <source>
        <strain evidence="3">HPA177(T) (DSM 45092(T))</strain>
    </source>
</reference>
<gene>
    <name evidence="2" type="ORF">TL08_18635</name>
</gene>
<feature type="compositionally biased region" description="Basic and acidic residues" evidence="1">
    <location>
        <begin position="380"/>
        <end position="398"/>
    </location>
</feature>
<dbReference type="RefSeq" id="WP_069850748.1">
    <property type="nucleotide sequence ID" value="NZ_CP014859.1"/>
</dbReference>
<dbReference type="KEGG" id="ahm:TL08_18635"/>
<keyword evidence="3" id="KW-1185">Reference proteome</keyword>
<evidence type="ECO:0000313" key="2">
    <source>
        <dbReference type="EMBL" id="AOS64522.1"/>
    </source>
</evidence>
<feature type="compositionally biased region" description="Basic and acidic residues" evidence="1">
    <location>
        <begin position="411"/>
        <end position="421"/>
    </location>
</feature>
<name>A0AAC9HS03_9PSEU</name>
<feature type="region of interest" description="Disordered" evidence="1">
    <location>
        <begin position="375"/>
        <end position="421"/>
    </location>
</feature>
<dbReference type="AlphaFoldDB" id="A0AAC9HS03"/>
<accession>A0AAC9HS03</accession>
<sequence>MTDADAVQNQQALLFLTDLRSDARMRSDWEKRIAALTSYVKEAADPAEQTTRYHADIQNVDNFLAERGYDTTAERVLTLLKTPFYLDHLKQTAPNADSTRFVQDCLGEIGIYRGWQQALSAVVKGAPTSSLDDFLTQQGYHCTYLQVSASFTAMRSHNLTYWTGVYGSVATDPPDGPAGVLLIVNQNKSFTVNLDRPDDRLNKVVYRNGVLDWAASDVGVHSAGCLTFSCKAKRFPTDAYVGSEYYGTVTFPPNNSHGPAGPLTLLGRIGPVPAEIPSDQVPPIDPAVDTIVRYIGYFQTAMWILHLLASIPNQASGAVDALKNLGGRPAEQVEGRVDELERAAEAVRDIDTTPLERGLHRGNDLIERLQEQLADDPDSAELKQQLEQETAEADRFDNSFDGDIDPAGDGWARDFEDVIPK</sequence>
<organism evidence="2 3">
    <name type="scientific">Actinoalloteichus hymeniacidonis</name>
    <dbReference type="NCBI Taxonomy" id="340345"/>
    <lineage>
        <taxon>Bacteria</taxon>
        <taxon>Bacillati</taxon>
        <taxon>Actinomycetota</taxon>
        <taxon>Actinomycetes</taxon>
        <taxon>Pseudonocardiales</taxon>
        <taxon>Pseudonocardiaceae</taxon>
        <taxon>Actinoalloteichus</taxon>
    </lineage>
</organism>